<dbReference type="AlphaFoldDB" id="S3D5L9"/>
<accession>S3D5L9</accession>
<dbReference type="GeneID" id="19466600"/>
<proteinExistence type="predicted"/>
<keyword evidence="3" id="KW-1185">Reference proteome</keyword>
<dbReference type="RefSeq" id="XP_008080426.1">
    <property type="nucleotide sequence ID" value="XM_008082235.1"/>
</dbReference>
<sequence>MPISARLLGEWQLLCSTVLGYELPYDHATLPGSATPRYEQCANMDEEILEGFQVWELSEIPEPERTFEFPEQTIAGTHPRVGIPQRMSTATTASSNNLPTSPTREVLRTSNRTAQHSLLGNDQVIYPEEELVHPDDATIPSSYSTETYEEVRETSSYNSQAYTPDYNADADPAGINRPNHYISDLEHAPPTYWPLYDPTYLADFSQPPYVPPLPMYGLETPYLIPQGQQHRKAKGSDQRQTSGKKSKKNRRARLRRKEKKLSGRRSGLEPSRELERKERKKAIRALSKASF</sequence>
<feature type="region of interest" description="Disordered" evidence="1">
    <location>
        <begin position="227"/>
        <end position="291"/>
    </location>
</feature>
<reference evidence="2 3" key="1">
    <citation type="journal article" date="2013" name="BMC Genomics">
        <title>Genomics-driven discovery of the pneumocandin biosynthetic gene cluster in the fungus Glarea lozoyensis.</title>
        <authorList>
            <person name="Chen L."/>
            <person name="Yue Q."/>
            <person name="Zhang X."/>
            <person name="Xiang M."/>
            <person name="Wang C."/>
            <person name="Li S."/>
            <person name="Che Y."/>
            <person name="Ortiz-Lopez F.J."/>
            <person name="Bills G.F."/>
            <person name="Liu X."/>
            <person name="An Z."/>
        </authorList>
    </citation>
    <scope>NUCLEOTIDE SEQUENCE [LARGE SCALE GENOMIC DNA]</scope>
    <source>
        <strain evidence="3">ATCC 20868 / MF5171</strain>
    </source>
</reference>
<dbReference type="EMBL" id="KE145359">
    <property type="protein sequence ID" value="EPE32414.1"/>
    <property type="molecule type" value="Genomic_DNA"/>
</dbReference>
<evidence type="ECO:0000313" key="3">
    <source>
        <dbReference type="Proteomes" id="UP000016922"/>
    </source>
</evidence>
<organism evidence="2 3">
    <name type="scientific">Glarea lozoyensis (strain ATCC 20868 / MF5171)</name>
    <dbReference type="NCBI Taxonomy" id="1116229"/>
    <lineage>
        <taxon>Eukaryota</taxon>
        <taxon>Fungi</taxon>
        <taxon>Dikarya</taxon>
        <taxon>Ascomycota</taxon>
        <taxon>Pezizomycotina</taxon>
        <taxon>Leotiomycetes</taxon>
        <taxon>Helotiales</taxon>
        <taxon>Helotiaceae</taxon>
        <taxon>Glarea</taxon>
    </lineage>
</organism>
<feature type="compositionally biased region" description="Basic residues" evidence="1">
    <location>
        <begin position="242"/>
        <end position="263"/>
    </location>
</feature>
<gene>
    <name evidence="2" type="ORF">GLAREA_07547</name>
</gene>
<name>S3D5L9_GLAL2</name>
<dbReference type="Proteomes" id="UP000016922">
    <property type="component" value="Unassembled WGS sequence"/>
</dbReference>
<feature type="compositionally biased region" description="Basic and acidic residues" evidence="1">
    <location>
        <begin position="266"/>
        <end position="277"/>
    </location>
</feature>
<evidence type="ECO:0000256" key="1">
    <source>
        <dbReference type="SAM" id="MobiDB-lite"/>
    </source>
</evidence>
<evidence type="ECO:0000313" key="2">
    <source>
        <dbReference type="EMBL" id="EPE32414.1"/>
    </source>
</evidence>
<protein>
    <submittedName>
        <fullName evidence="2">Uncharacterized protein</fullName>
    </submittedName>
</protein>
<dbReference type="HOGENOM" id="CLU_956592_0_0_1"/>
<dbReference type="KEGG" id="glz:GLAREA_07547"/>